<sequence>MHVRAAIFLSLALACKIIMVYILINRREELSLIIHYLRQLETTIAAPLATRTGLPGELATGLFRGLLLSGILTLLFYQLAEDVAFHEVQTLDTFITHLVRHHTSLPLTTVMKGFTFLGYPGTVTVITAAAVTALLLLRRPLLKPLFIALATTGSWLLDELLKWAFRRPRPAMDQLVHASGYSFPSGHATVSMALFGSIAYLAWTYLPPCRLRWLISGFFALLILSIGISRIYLGVHYPSDVLGGFMAGSIWLTLSVLALKITGRKRNTPAAS</sequence>
<dbReference type="SMART" id="SM00014">
    <property type="entry name" value="acidPPc"/>
    <property type="match status" value="1"/>
</dbReference>
<dbReference type="AlphaFoldDB" id="A0A6N7IP24"/>
<dbReference type="EMBL" id="WHYR01000010">
    <property type="protein sequence ID" value="MQL51651.1"/>
    <property type="molecule type" value="Genomic_DNA"/>
</dbReference>
<accession>A0A6N7IP24</accession>
<feature type="transmembrane region" description="Helical" evidence="1">
    <location>
        <begin position="213"/>
        <end position="235"/>
    </location>
</feature>
<evidence type="ECO:0000313" key="4">
    <source>
        <dbReference type="Proteomes" id="UP000441717"/>
    </source>
</evidence>
<feature type="domain" description="Phosphatidic acid phosphatase type 2/haloperoxidase" evidence="2">
    <location>
        <begin position="143"/>
        <end position="256"/>
    </location>
</feature>
<keyword evidence="1" id="KW-1133">Transmembrane helix</keyword>
<evidence type="ECO:0000313" key="3">
    <source>
        <dbReference type="EMBL" id="MQL51651.1"/>
    </source>
</evidence>
<dbReference type="OrthoDB" id="9789113at2"/>
<proteinExistence type="predicted"/>
<keyword evidence="1" id="KW-0472">Membrane</keyword>
<dbReference type="CDD" id="cd03392">
    <property type="entry name" value="PAP2_like_2"/>
    <property type="match status" value="1"/>
</dbReference>
<dbReference type="SUPFAM" id="SSF48317">
    <property type="entry name" value="Acid phosphatase/Vanadium-dependent haloperoxidase"/>
    <property type="match status" value="1"/>
</dbReference>
<evidence type="ECO:0000256" key="1">
    <source>
        <dbReference type="SAM" id="Phobius"/>
    </source>
</evidence>
<gene>
    <name evidence="3" type="ORF">GFC01_05125</name>
</gene>
<dbReference type="Pfam" id="PF01569">
    <property type="entry name" value="PAP2"/>
    <property type="match status" value="1"/>
</dbReference>
<protein>
    <submittedName>
        <fullName evidence="3">Phosphatase PAP2 family protein</fullName>
    </submittedName>
</protein>
<feature type="transmembrane region" description="Helical" evidence="1">
    <location>
        <begin position="6"/>
        <end position="24"/>
    </location>
</feature>
<name>A0A6N7IP24_9FIRM</name>
<feature type="transmembrane region" description="Helical" evidence="1">
    <location>
        <begin position="241"/>
        <end position="259"/>
    </location>
</feature>
<dbReference type="PANTHER" id="PTHR14969">
    <property type="entry name" value="SPHINGOSINE-1-PHOSPHATE PHOSPHOHYDROLASE"/>
    <property type="match status" value="1"/>
</dbReference>
<dbReference type="PANTHER" id="PTHR14969:SF13">
    <property type="entry name" value="AT30094P"/>
    <property type="match status" value="1"/>
</dbReference>
<dbReference type="InterPro" id="IPR036938">
    <property type="entry name" value="PAP2/HPO_sf"/>
</dbReference>
<keyword evidence="4" id="KW-1185">Reference proteome</keyword>
<evidence type="ECO:0000259" key="2">
    <source>
        <dbReference type="SMART" id="SM00014"/>
    </source>
</evidence>
<dbReference type="InterPro" id="IPR000326">
    <property type="entry name" value="PAP2/HPO"/>
</dbReference>
<reference evidence="3 4" key="1">
    <citation type="submission" date="2019-10" db="EMBL/GenBank/DDBJ databases">
        <title>Comparative genomics of sulfur disproportionating microorganisms.</title>
        <authorList>
            <person name="Ward L.M."/>
            <person name="Bertran E."/>
            <person name="Johnston D."/>
        </authorList>
    </citation>
    <scope>NUCLEOTIDE SEQUENCE [LARGE SCALE GENOMIC DNA]</scope>
    <source>
        <strain evidence="3 4">DSM 14055</strain>
    </source>
</reference>
<keyword evidence="1" id="KW-0812">Transmembrane</keyword>
<dbReference type="Gene3D" id="1.20.144.10">
    <property type="entry name" value="Phosphatidic acid phosphatase type 2/haloperoxidase"/>
    <property type="match status" value="2"/>
</dbReference>
<dbReference type="Proteomes" id="UP000441717">
    <property type="component" value="Unassembled WGS sequence"/>
</dbReference>
<feature type="transmembrane region" description="Helical" evidence="1">
    <location>
        <begin position="116"/>
        <end position="137"/>
    </location>
</feature>
<dbReference type="RefSeq" id="WP_152945585.1">
    <property type="nucleotide sequence ID" value="NZ_WHYR01000010.1"/>
</dbReference>
<organism evidence="3 4">
    <name type="scientific">Desulfofundulus thermobenzoicus</name>
    <dbReference type="NCBI Taxonomy" id="29376"/>
    <lineage>
        <taxon>Bacteria</taxon>
        <taxon>Bacillati</taxon>
        <taxon>Bacillota</taxon>
        <taxon>Clostridia</taxon>
        <taxon>Eubacteriales</taxon>
        <taxon>Peptococcaceae</taxon>
        <taxon>Desulfofundulus</taxon>
    </lineage>
</organism>
<dbReference type="PROSITE" id="PS51257">
    <property type="entry name" value="PROKAR_LIPOPROTEIN"/>
    <property type="match status" value="1"/>
</dbReference>
<feature type="transmembrane region" description="Helical" evidence="1">
    <location>
        <begin position="185"/>
        <end position="206"/>
    </location>
</feature>
<comment type="caution">
    <text evidence="3">The sequence shown here is derived from an EMBL/GenBank/DDBJ whole genome shotgun (WGS) entry which is preliminary data.</text>
</comment>